<feature type="domain" description="Histidine kinase" evidence="15">
    <location>
        <begin position="893"/>
        <end position="1104"/>
    </location>
</feature>
<dbReference type="CDD" id="cd06225">
    <property type="entry name" value="HAMP"/>
    <property type="match status" value="1"/>
</dbReference>
<evidence type="ECO:0000256" key="9">
    <source>
        <dbReference type="ARBA" id="ARBA00022777"/>
    </source>
</evidence>
<dbReference type="InterPro" id="IPR005467">
    <property type="entry name" value="His_kinase_dom"/>
</dbReference>
<dbReference type="InterPro" id="IPR004358">
    <property type="entry name" value="Sig_transdc_His_kin-like_C"/>
</dbReference>
<dbReference type="Pfam" id="PF02518">
    <property type="entry name" value="HATPase_c"/>
    <property type="match status" value="1"/>
</dbReference>
<comment type="subcellular location">
    <subcellularLocation>
        <location evidence="2">Cell membrane</location>
        <topology evidence="2">Multi-pass membrane protein</topology>
    </subcellularLocation>
</comment>
<dbReference type="PANTHER" id="PTHR45528">
    <property type="entry name" value="SENSOR HISTIDINE KINASE CPXA"/>
    <property type="match status" value="1"/>
</dbReference>
<keyword evidence="11 14" id="KW-1133">Transmembrane helix</keyword>
<evidence type="ECO:0000256" key="7">
    <source>
        <dbReference type="ARBA" id="ARBA00022692"/>
    </source>
</evidence>
<dbReference type="SUPFAM" id="SSF47384">
    <property type="entry name" value="Homodimeric domain of signal transducing histidine kinase"/>
    <property type="match status" value="1"/>
</dbReference>
<evidence type="ECO:0000256" key="5">
    <source>
        <dbReference type="ARBA" id="ARBA00022553"/>
    </source>
</evidence>
<keyword evidence="13 14" id="KW-0472">Membrane</keyword>
<dbReference type="InterPro" id="IPR003661">
    <property type="entry name" value="HisK_dim/P_dom"/>
</dbReference>
<dbReference type="AlphaFoldDB" id="A0A9D7SCZ8"/>
<dbReference type="Gene3D" id="6.10.340.10">
    <property type="match status" value="1"/>
</dbReference>
<evidence type="ECO:0000256" key="8">
    <source>
        <dbReference type="ARBA" id="ARBA00022741"/>
    </source>
</evidence>
<feature type="transmembrane region" description="Helical" evidence="14">
    <location>
        <begin position="451"/>
        <end position="472"/>
    </location>
</feature>
<feature type="transmembrane region" description="Helical" evidence="14">
    <location>
        <begin position="12"/>
        <end position="31"/>
    </location>
</feature>
<dbReference type="GO" id="GO:0000155">
    <property type="term" value="F:phosphorelay sensor kinase activity"/>
    <property type="evidence" value="ECO:0007669"/>
    <property type="project" value="InterPro"/>
</dbReference>
<dbReference type="GO" id="GO:0005886">
    <property type="term" value="C:plasma membrane"/>
    <property type="evidence" value="ECO:0007669"/>
    <property type="project" value="UniProtKB-SubCell"/>
</dbReference>
<feature type="transmembrane region" description="Helical" evidence="14">
    <location>
        <begin position="406"/>
        <end position="439"/>
    </location>
</feature>
<proteinExistence type="predicted"/>
<dbReference type="InterPro" id="IPR050398">
    <property type="entry name" value="HssS/ArlS-like"/>
</dbReference>
<gene>
    <name evidence="17" type="ORF">IPO85_19720</name>
</gene>
<dbReference type="PANTHER" id="PTHR45528:SF1">
    <property type="entry name" value="SENSOR HISTIDINE KINASE CPXA"/>
    <property type="match status" value="1"/>
</dbReference>
<feature type="transmembrane region" description="Helical" evidence="14">
    <location>
        <begin position="585"/>
        <end position="606"/>
    </location>
</feature>
<evidence type="ECO:0000313" key="17">
    <source>
        <dbReference type="EMBL" id="MBK9719701.1"/>
    </source>
</evidence>
<organism evidence="17 18">
    <name type="scientific">Candidatus Defluviibacterium haderslevense</name>
    <dbReference type="NCBI Taxonomy" id="2981993"/>
    <lineage>
        <taxon>Bacteria</taxon>
        <taxon>Pseudomonadati</taxon>
        <taxon>Bacteroidota</taxon>
        <taxon>Saprospiria</taxon>
        <taxon>Saprospirales</taxon>
        <taxon>Saprospiraceae</taxon>
        <taxon>Candidatus Defluviibacterium</taxon>
    </lineage>
</organism>
<dbReference type="Proteomes" id="UP000808349">
    <property type="component" value="Unassembled WGS sequence"/>
</dbReference>
<evidence type="ECO:0000256" key="1">
    <source>
        <dbReference type="ARBA" id="ARBA00000085"/>
    </source>
</evidence>
<reference evidence="17 18" key="1">
    <citation type="submission" date="2020-10" db="EMBL/GenBank/DDBJ databases">
        <title>Connecting structure to function with the recovery of over 1000 high-quality activated sludge metagenome-assembled genomes encoding full-length rRNA genes using long-read sequencing.</title>
        <authorList>
            <person name="Singleton C.M."/>
            <person name="Petriglieri F."/>
            <person name="Kristensen J.M."/>
            <person name="Kirkegaard R.H."/>
            <person name="Michaelsen T.Y."/>
            <person name="Andersen M.H."/>
            <person name="Karst S.M."/>
            <person name="Dueholm M.S."/>
            <person name="Nielsen P.H."/>
            <person name="Albertsen M."/>
        </authorList>
    </citation>
    <scope>NUCLEOTIDE SEQUENCE [LARGE SCALE GENOMIC DNA]</scope>
    <source>
        <strain evidence="17">Ribe_18-Q3-R11-54_BAT3C.373</strain>
    </source>
</reference>
<dbReference type="Pfam" id="PF00672">
    <property type="entry name" value="HAMP"/>
    <property type="match status" value="1"/>
</dbReference>
<dbReference type="Gene3D" id="1.10.287.130">
    <property type="match status" value="1"/>
</dbReference>
<evidence type="ECO:0000256" key="3">
    <source>
        <dbReference type="ARBA" id="ARBA00012438"/>
    </source>
</evidence>
<name>A0A9D7SCZ8_9BACT</name>
<feature type="transmembrane region" description="Helical" evidence="14">
    <location>
        <begin position="282"/>
        <end position="304"/>
    </location>
</feature>
<dbReference type="SMART" id="SM00304">
    <property type="entry name" value="HAMP"/>
    <property type="match status" value="1"/>
</dbReference>
<dbReference type="CDD" id="cd00082">
    <property type="entry name" value="HisKA"/>
    <property type="match status" value="1"/>
</dbReference>
<evidence type="ECO:0000256" key="13">
    <source>
        <dbReference type="ARBA" id="ARBA00023136"/>
    </source>
</evidence>
<keyword evidence="7 14" id="KW-0812">Transmembrane</keyword>
<dbReference type="SMART" id="SM00387">
    <property type="entry name" value="HATPase_c"/>
    <property type="match status" value="1"/>
</dbReference>
<dbReference type="PRINTS" id="PR00344">
    <property type="entry name" value="BCTRLSENSOR"/>
</dbReference>
<evidence type="ECO:0000259" key="15">
    <source>
        <dbReference type="PROSITE" id="PS50109"/>
    </source>
</evidence>
<evidence type="ECO:0000256" key="4">
    <source>
        <dbReference type="ARBA" id="ARBA00022475"/>
    </source>
</evidence>
<evidence type="ECO:0000256" key="2">
    <source>
        <dbReference type="ARBA" id="ARBA00004651"/>
    </source>
</evidence>
<dbReference type="Gene3D" id="3.30.565.10">
    <property type="entry name" value="Histidine kinase-like ATPase, C-terminal domain"/>
    <property type="match status" value="1"/>
</dbReference>
<dbReference type="EC" id="2.7.13.3" evidence="3"/>
<evidence type="ECO:0000259" key="16">
    <source>
        <dbReference type="PROSITE" id="PS50885"/>
    </source>
</evidence>
<dbReference type="InterPro" id="IPR003594">
    <property type="entry name" value="HATPase_dom"/>
</dbReference>
<dbReference type="InterPro" id="IPR036890">
    <property type="entry name" value="HATPase_C_sf"/>
</dbReference>
<feature type="transmembrane region" description="Helical" evidence="14">
    <location>
        <begin position="243"/>
        <end position="262"/>
    </location>
</feature>
<feature type="transmembrane region" description="Helical" evidence="14">
    <location>
        <begin position="800"/>
        <end position="823"/>
    </location>
</feature>
<keyword evidence="8" id="KW-0547">Nucleotide-binding</keyword>
<accession>A0A9D7SCZ8</accession>
<keyword evidence="10" id="KW-0067">ATP-binding</keyword>
<keyword evidence="12" id="KW-0902">Two-component regulatory system</keyword>
<dbReference type="SMART" id="SM00388">
    <property type="entry name" value="HisKA"/>
    <property type="match status" value="1"/>
</dbReference>
<dbReference type="InterPro" id="IPR036097">
    <property type="entry name" value="HisK_dim/P_sf"/>
</dbReference>
<protein>
    <recommendedName>
        <fullName evidence="3">histidine kinase</fullName>
        <ecNumber evidence="3">2.7.13.3</ecNumber>
    </recommendedName>
</protein>
<dbReference type="SUPFAM" id="SSF158472">
    <property type="entry name" value="HAMP domain-like"/>
    <property type="match status" value="1"/>
</dbReference>
<evidence type="ECO:0000256" key="14">
    <source>
        <dbReference type="SAM" id="Phobius"/>
    </source>
</evidence>
<evidence type="ECO:0000256" key="11">
    <source>
        <dbReference type="ARBA" id="ARBA00022989"/>
    </source>
</evidence>
<keyword evidence="6" id="KW-0808">Transferase</keyword>
<dbReference type="PROSITE" id="PS50885">
    <property type="entry name" value="HAMP"/>
    <property type="match status" value="1"/>
</dbReference>
<feature type="transmembrane region" description="Helical" evidence="14">
    <location>
        <begin position="368"/>
        <end position="385"/>
    </location>
</feature>
<dbReference type="PROSITE" id="PS50109">
    <property type="entry name" value="HIS_KIN"/>
    <property type="match status" value="1"/>
</dbReference>
<keyword evidence="9 17" id="KW-0418">Kinase</keyword>
<evidence type="ECO:0000313" key="18">
    <source>
        <dbReference type="Proteomes" id="UP000808349"/>
    </source>
</evidence>
<keyword evidence="5" id="KW-0597">Phosphoprotein</keyword>
<dbReference type="GO" id="GO:0005524">
    <property type="term" value="F:ATP binding"/>
    <property type="evidence" value="ECO:0007669"/>
    <property type="project" value="UniProtKB-KW"/>
</dbReference>
<dbReference type="InterPro" id="IPR003660">
    <property type="entry name" value="HAMP_dom"/>
</dbReference>
<sequence>MFLDHVHITNAKSWFSIWIIAFLILILGKLYEQYYLEFDHDNGHIIQKQCVEKINKIDLKLKELNSKISNRLQANQSNHDLSFIIDKEIKATPNLKNSYIILCEQNQLTYWNKPNIYFDKNWCPCMDQGIKGIFEHQGNYFYGINQTIDVPGINACFFLYEPILENSNSEEPLLITDEKVAPDQLKISNKSNETLGYLNNAGTELYYIYVNILIIIYLLLLFSLYYPFYHFTKLFFINNKTQWAYLSLILGIILTLSLSQWIVQKYNFFDSILTKSLITTSFVKYSLFEFIIISYIIFQIVYIFHKYITFEKLPANHSRTLNYIIPILNNGAVILTLVAYCATFKAVFVNSSYFFNLDESIFFKSENYILLICLLLILIALFLISHKLCQSTNSYNHSLKTKMILYLISVVLFFPIVYKFNLDISLFSFFIATSIIIWLQDYFVEYKQNNILWLISWIMIISFLTSGLIFHYQNIKKRTEKEKLVNEISDIKYSNVDTLGISNSIGIYNLINASNKYNYELYIYENEQLKYGTSFNKPDVYRCKEALGKKNQTILQYDGKELLIKAIKPGFTIILSHAIPNLIKAISLFSYLFTMLIIFAYLISLINQNYDILPEGLQVQLVDKPSLRNRIQFYVILGIVISFLTIAIVTVYFTKQSEQKIAEESLFNKLKYLSSFLESTITSSPDVETAFLITENQIKSTSSLFDYNIELYDNKGFQKTIFKNTSTGSDSRIKLCDPEFYFYFPSSLEDIIIRTGDRSNSKLKISAFKNIFLNNQRLATIEMSSFISIEKNKENRLANLINTLLNIYVFLFLIAASLATLLANSITSPLEVLSEKLKQIRIGKRNELLEWSGQDEIGDLIQDYNRMVSQLDESASLLAKSERDSAWKEMAKQVAHEIKNPLTPMKLSIQYLQQYIKSGAQDVSAMVVRVSETLLEQIDGLTKIATEFSNFGTMPKAENEKILINDLISLVHDLFRKRDDIDIYLVVPIDEFYVYCDKNQIIRVLNNIINNAIQAIPEHRRGKIDIELKRKNMFAQICIKDNGIGISAEMKDKVFLPNFTTKNSGTGLGLAMCQQIIESQNGKIYFESNIQIGTQFFIEIPLMRSEEELK</sequence>
<comment type="catalytic activity">
    <reaction evidence="1">
        <text>ATP + protein L-histidine = ADP + protein N-phospho-L-histidine.</text>
        <dbReference type="EC" id="2.7.13.3"/>
    </reaction>
</comment>
<comment type="caution">
    <text evidence="17">The sequence shown here is derived from an EMBL/GenBank/DDBJ whole genome shotgun (WGS) entry which is preliminary data.</text>
</comment>
<feature type="transmembrane region" description="Helical" evidence="14">
    <location>
        <begin position="206"/>
        <end position="231"/>
    </location>
</feature>
<dbReference type="SUPFAM" id="SSF55874">
    <property type="entry name" value="ATPase domain of HSP90 chaperone/DNA topoisomerase II/histidine kinase"/>
    <property type="match status" value="1"/>
</dbReference>
<evidence type="ECO:0000256" key="12">
    <source>
        <dbReference type="ARBA" id="ARBA00023012"/>
    </source>
</evidence>
<evidence type="ECO:0000256" key="6">
    <source>
        <dbReference type="ARBA" id="ARBA00022679"/>
    </source>
</evidence>
<feature type="domain" description="HAMP" evidence="16">
    <location>
        <begin position="824"/>
        <end position="876"/>
    </location>
</feature>
<dbReference type="EMBL" id="JADKFW010000021">
    <property type="protein sequence ID" value="MBK9719701.1"/>
    <property type="molecule type" value="Genomic_DNA"/>
</dbReference>
<evidence type="ECO:0000256" key="10">
    <source>
        <dbReference type="ARBA" id="ARBA00022840"/>
    </source>
</evidence>
<feature type="transmembrane region" description="Helical" evidence="14">
    <location>
        <begin position="631"/>
        <end position="653"/>
    </location>
</feature>
<feature type="transmembrane region" description="Helical" evidence="14">
    <location>
        <begin position="324"/>
        <end position="348"/>
    </location>
</feature>
<keyword evidence="4" id="KW-1003">Cell membrane</keyword>